<accession>W4LT60</accession>
<dbReference type="GO" id="GO:0009403">
    <property type="term" value="P:toxin biosynthetic process"/>
    <property type="evidence" value="ECO:0007669"/>
    <property type="project" value="InterPro"/>
</dbReference>
<dbReference type="HOGENOM" id="CLU_092720_4_1_7"/>
<proteinExistence type="predicted"/>
<dbReference type="InterPro" id="IPR003825">
    <property type="entry name" value="Colicin-V_CvpA"/>
</dbReference>
<evidence type="ECO:0000313" key="8">
    <source>
        <dbReference type="Proteomes" id="UP000019140"/>
    </source>
</evidence>
<evidence type="ECO:0000256" key="1">
    <source>
        <dbReference type="ARBA" id="ARBA00004141"/>
    </source>
</evidence>
<feature type="transmembrane region" description="Helical" evidence="6">
    <location>
        <begin position="60"/>
        <end position="81"/>
    </location>
</feature>
<feature type="transmembrane region" description="Helical" evidence="6">
    <location>
        <begin position="28"/>
        <end position="48"/>
    </location>
</feature>
<keyword evidence="2 6" id="KW-0812">Transmembrane</keyword>
<dbReference type="Proteomes" id="UP000019140">
    <property type="component" value="Unassembled WGS sequence"/>
</dbReference>
<dbReference type="Pfam" id="PF02674">
    <property type="entry name" value="Colicin_V"/>
    <property type="match status" value="1"/>
</dbReference>
<keyword evidence="8" id="KW-1185">Reference proteome</keyword>
<dbReference type="EMBL" id="AZHX01001650">
    <property type="protein sequence ID" value="ETX01163.1"/>
    <property type="molecule type" value="Genomic_DNA"/>
</dbReference>
<evidence type="ECO:0008006" key="9">
    <source>
        <dbReference type="Google" id="ProtNLM"/>
    </source>
</evidence>
<evidence type="ECO:0000256" key="2">
    <source>
        <dbReference type="ARBA" id="ARBA00022692"/>
    </source>
</evidence>
<name>W4LT60_9BACT</name>
<evidence type="ECO:0000256" key="3">
    <source>
        <dbReference type="ARBA" id="ARBA00022989"/>
    </source>
</evidence>
<feature type="transmembrane region" description="Helical" evidence="6">
    <location>
        <begin position="6"/>
        <end position="21"/>
    </location>
</feature>
<organism evidence="7 8">
    <name type="scientific">Candidatus Entotheonella gemina</name>
    <dbReference type="NCBI Taxonomy" id="1429439"/>
    <lineage>
        <taxon>Bacteria</taxon>
        <taxon>Pseudomonadati</taxon>
        <taxon>Nitrospinota/Tectimicrobiota group</taxon>
        <taxon>Candidatus Tectimicrobiota</taxon>
        <taxon>Candidatus Entotheonellia</taxon>
        <taxon>Candidatus Entotheonellales</taxon>
        <taxon>Candidatus Entotheonellaceae</taxon>
        <taxon>Candidatus Entotheonella</taxon>
    </lineage>
</organism>
<feature type="transmembrane region" description="Helical" evidence="6">
    <location>
        <begin position="101"/>
        <end position="122"/>
    </location>
</feature>
<keyword evidence="3 6" id="KW-1133">Transmembrane helix</keyword>
<feature type="region of interest" description="Disordered" evidence="5">
    <location>
        <begin position="177"/>
        <end position="221"/>
    </location>
</feature>
<sequence length="221" mass="24738">MSWFDISVGVVMLLGGIRSYFRGLTREVMSTIGFIAVFVLAVWGYTFAPPYVEPLIASPWWRQIAVYTALIIVAVGAYMLWANLVERMLHFSRLSIPDRVLGGLFGMVKVGVLMAVLFVLLIQVTPDRVAAVVPGSKLAPPLLQTAQTITTMLPREVKHEFRRAYSRIRQQFGKRLAQPSHPAPAKFHSPSPSQSPKPPADISEHDDRALRQLIKKYSEKP</sequence>
<evidence type="ECO:0000256" key="6">
    <source>
        <dbReference type="SAM" id="Phobius"/>
    </source>
</evidence>
<feature type="compositionally biased region" description="Basic and acidic residues" evidence="5">
    <location>
        <begin position="202"/>
        <end position="221"/>
    </location>
</feature>
<gene>
    <name evidence="7" type="ORF">ETSY2_37725</name>
</gene>
<keyword evidence="4 6" id="KW-0472">Membrane</keyword>
<dbReference type="PANTHER" id="PTHR36926">
    <property type="entry name" value="COLICIN V PRODUCTION PROTEIN"/>
    <property type="match status" value="1"/>
</dbReference>
<dbReference type="InterPro" id="IPR052719">
    <property type="entry name" value="CvpA-like"/>
</dbReference>
<evidence type="ECO:0000256" key="4">
    <source>
        <dbReference type="ARBA" id="ARBA00023136"/>
    </source>
</evidence>
<evidence type="ECO:0000313" key="7">
    <source>
        <dbReference type="EMBL" id="ETX01163.1"/>
    </source>
</evidence>
<comment type="subcellular location">
    <subcellularLocation>
        <location evidence="1">Membrane</location>
        <topology evidence="1">Multi-pass membrane protein</topology>
    </subcellularLocation>
</comment>
<dbReference type="AlphaFoldDB" id="W4LT60"/>
<dbReference type="PANTHER" id="PTHR36926:SF1">
    <property type="entry name" value="COLICIN V PRODUCTION PROTEIN"/>
    <property type="match status" value="1"/>
</dbReference>
<evidence type="ECO:0000256" key="5">
    <source>
        <dbReference type="SAM" id="MobiDB-lite"/>
    </source>
</evidence>
<dbReference type="GO" id="GO:0016020">
    <property type="term" value="C:membrane"/>
    <property type="evidence" value="ECO:0007669"/>
    <property type="project" value="UniProtKB-SubCell"/>
</dbReference>
<protein>
    <recommendedName>
        <fullName evidence="9">Colicin V production protein</fullName>
    </recommendedName>
</protein>
<reference evidence="7 8" key="1">
    <citation type="journal article" date="2014" name="Nature">
        <title>An environmental bacterial taxon with a large and distinct metabolic repertoire.</title>
        <authorList>
            <person name="Wilson M.C."/>
            <person name="Mori T."/>
            <person name="Ruckert C."/>
            <person name="Uria A.R."/>
            <person name="Helf M.J."/>
            <person name="Takada K."/>
            <person name="Gernert C."/>
            <person name="Steffens U.A."/>
            <person name="Heycke N."/>
            <person name="Schmitt S."/>
            <person name="Rinke C."/>
            <person name="Helfrich E.J."/>
            <person name="Brachmann A.O."/>
            <person name="Gurgui C."/>
            <person name="Wakimoto T."/>
            <person name="Kracht M."/>
            <person name="Crusemann M."/>
            <person name="Hentschel U."/>
            <person name="Abe I."/>
            <person name="Matsunaga S."/>
            <person name="Kalinowski J."/>
            <person name="Takeyama H."/>
            <person name="Piel J."/>
        </authorList>
    </citation>
    <scope>NUCLEOTIDE SEQUENCE [LARGE SCALE GENOMIC DNA]</scope>
    <source>
        <strain evidence="8">TSY2</strain>
    </source>
</reference>
<comment type="caution">
    <text evidence="7">The sequence shown here is derived from an EMBL/GenBank/DDBJ whole genome shotgun (WGS) entry which is preliminary data.</text>
</comment>